<dbReference type="PROSITE" id="PS51918">
    <property type="entry name" value="RADICAL_SAM"/>
    <property type="match status" value="1"/>
</dbReference>
<dbReference type="GO" id="GO:0051539">
    <property type="term" value="F:4 iron, 4 sulfur cluster binding"/>
    <property type="evidence" value="ECO:0007669"/>
    <property type="project" value="UniProtKB-KW"/>
</dbReference>
<comment type="cofactor">
    <cofactor evidence="1">
        <name>[4Fe-4S] cluster</name>
        <dbReference type="ChEBI" id="CHEBI:49883"/>
    </cofactor>
</comment>
<keyword evidence="5" id="KW-0408">Iron</keyword>
<feature type="domain" description="Radical SAM core" evidence="7">
    <location>
        <begin position="83"/>
        <end position="303"/>
    </location>
</feature>
<dbReference type="Pfam" id="PF04055">
    <property type="entry name" value="Radical_SAM"/>
    <property type="match status" value="1"/>
</dbReference>
<keyword evidence="2" id="KW-0004">4Fe-4S</keyword>
<dbReference type="SUPFAM" id="SSF102114">
    <property type="entry name" value="Radical SAM enzymes"/>
    <property type="match status" value="1"/>
</dbReference>
<dbReference type="Gene3D" id="3.20.20.70">
    <property type="entry name" value="Aldolase class I"/>
    <property type="match status" value="1"/>
</dbReference>
<evidence type="ECO:0000256" key="1">
    <source>
        <dbReference type="ARBA" id="ARBA00001966"/>
    </source>
</evidence>
<sequence>MIWSKYSYLFQEGDRFYLYNSLSNSFAELDRDSYTLLCKQSEKKNDINISDEGLKEILMKMKVIVDNDHDAFLRFKYRTLLRRFANTHLSLTINPTLDCNFACPYCFEGKHPQVYMSDQVEEDVVSFVKRHEMVKSLNVVWFGGEPLLAFNRMKSLTQKFLNMDLVYEAGMITNGYLLTDRVIDHLTDMKIKSIQVTVDGLKDVHDGRRCLKNGYPTFDKIIENIKHTHIVCPDIKLNVRVNIDRTNELDFLELYKLFQEEEFKGIYLTPAFVDDIEKVNKCVLNTEEQNNYINRLLRENGIVFNRFYPSPGQECFVRNPNSVVIGPKGELYKCWNDVGKADRVYGYLDGRITNEPLLFQYLAASDPFDDEQCKECLLLPVCGGGCPYNRIKRDSEDNNINVCPLIKGNLKNYLLNHCAIKQ</sequence>
<evidence type="ECO:0000256" key="5">
    <source>
        <dbReference type="ARBA" id="ARBA00023004"/>
    </source>
</evidence>
<dbReference type="UniPathway" id="UPA00782"/>
<dbReference type="InterPro" id="IPR023867">
    <property type="entry name" value="Sulphatase_maturase_rSAM"/>
</dbReference>
<keyword evidence="6" id="KW-0411">Iron-sulfur</keyword>
<dbReference type="NCBIfam" id="TIGR04085">
    <property type="entry name" value="rSAM_more_4Fe4S"/>
    <property type="match status" value="1"/>
</dbReference>
<dbReference type="SFLD" id="SFLDS00029">
    <property type="entry name" value="Radical_SAM"/>
    <property type="match status" value="1"/>
</dbReference>
<dbReference type="InterPro" id="IPR007197">
    <property type="entry name" value="rSAM"/>
</dbReference>
<dbReference type="AlphaFoldDB" id="A0A6G1VHL0"/>
<dbReference type="InterPro" id="IPR058240">
    <property type="entry name" value="rSAM_sf"/>
</dbReference>
<evidence type="ECO:0000256" key="4">
    <source>
        <dbReference type="ARBA" id="ARBA00022723"/>
    </source>
</evidence>
<dbReference type="InterPro" id="IPR013785">
    <property type="entry name" value="Aldolase_TIM"/>
</dbReference>
<dbReference type="InterPro" id="IPR023885">
    <property type="entry name" value="4Fe4S-binding_SPASM_dom"/>
</dbReference>
<evidence type="ECO:0000256" key="3">
    <source>
        <dbReference type="ARBA" id="ARBA00022691"/>
    </source>
</evidence>
<protein>
    <submittedName>
        <fullName evidence="8">SPASM domain-containing protein</fullName>
    </submittedName>
</protein>
<dbReference type="GO" id="GO:0046872">
    <property type="term" value="F:metal ion binding"/>
    <property type="evidence" value="ECO:0007669"/>
    <property type="project" value="UniProtKB-KW"/>
</dbReference>
<dbReference type="PANTHER" id="PTHR43787:SF3">
    <property type="entry name" value="ARYLSULFATASE REGULATORY PROTEIN"/>
    <property type="match status" value="1"/>
</dbReference>
<dbReference type="SFLD" id="SFLDG01386">
    <property type="entry name" value="main_SPASM_domain-containing"/>
    <property type="match status" value="1"/>
</dbReference>
<dbReference type="EMBL" id="VZAH01000005">
    <property type="protein sequence ID" value="MQP12909.1"/>
    <property type="molecule type" value="Genomic_DNA"/>
</dbReference>
<name>A0A6G1VHL0_9BACT</name>
<evidence type="ECO:0000256" key="6">
    <source>
        <dbReference type="ARBA" id="ARBA00023014"/>
    </source>
</evidence>
<accession>A0A6G1VHL0</accession>
<keyword evidence="3" id="KW-0949">S-adenosyl-L-methionine</keyword>
<evidence type="ECO:0000259" key="7">
    <source>
        <dbReference type="PROSITE" id="PS51918"/>
    </source>
</evidence>
<comment type="caution">
    <text evidence="8">The sequence shown here is derived from an EMBL/GenBank/DDBJ whole genome shotgun (WGS) entry which is preliminary data.</text>
</comment>
<gene>
    <name evidence="8" type="ORF">F7D25_00405</name>
</gene>
<evidence type="ECO:0000313" key="9">
    <source>
        <dbReference type="Proteomes" id="UP000477980"/>
    </source>
</evidence>
<evidence type="ECO:0000313" key="8">
    <source>
        <dbReference type="EMBL" id="MQP12909.1"/>
    </source>
</evidence>
<dbReference type="OrthoDB" id="9808591at2"/>
<dbReference type="Proteomes" id="UP000477980">
    <property type="component" value="Unassembled WGS sequence"/>
</dbReference>
<proteinExistence type="predicted"/>
<organism evidence="8 9">
    <name type="scientific">Segatella copri</name>
    <dbReference type="NCBI Taxonomy" id="165179"/>
    <lineage>
        <taxon>Bacteria</taxon>
        <taxon>Pseudomonadati</taxon>
        <taxon>Bacteroidota</taxon>
        <taxon>Bacteroidia</taxon>
        <taxon>Bacteroidales</taxon>
        <taxon>Prevotellaceae</taxon>
        <taxon>Segatella</taxon>
    </lineage>
</organism>
<dbReference type="SFLD" id="SFLDG01067">
    <property type="entry name" value="SPASM/twitch_domain_containing"/>
    <property type="match status" value="1"/>
</dbReference>
<dbReference type="SFLD" id="SFLDG01384">
    <property type="entry name" value="thioether_bond_formation_requi"/>
    <property type="match status" value="1"/>
</dbReference>
<dbReference type="CDD" id="cd01335">
    <property type="entry name" value="Radical_SAM"/>
    <property type="match status" value="1"/>
</dbReference>
<dbReference type="GO" id="GO:0016491">
    <property type="term" value="F:oxidoreductase activity"/>
    <property type="evidence" value="ECO:0007669"/>
    <property type="project" value="InterPro"/>
</dbReference>
<keyword evidence="4" id="KW-0479">Metal-binding</keyword>
<reference evidence="8 9" key="1">
    <citation type="submission" date="2019-09" db="EMBL/GenBank/DDBJ databases">
        <title>Distinct polysaccharide growth profiles of human intestinal Prevotella copri isolates.</title>
        <authorList>
            <person name="Fehlner-Peach H."/>
            <person name="Magnabosco C."/>
            <person name="Raghavan V."/>
            <person name="Scher J.U."/>
            <person name="Tett A."/>
            <person name="Cox L.M."/>
            <person name="Gottsegen C."/>
            <person name="Watters A."/>
            <person name="Wiltshire- Gordon J.D."/>
            <person name="Segata N."/>
            <person name="Bonneau R."/>
            <person name="Littman D.R."/>
        </authorList>
    </citation>
    <scope>NUCLEOTIDE SEQUENCE [LARGE SCALE GENOMIC DNA]</scope>
    <source>
        <strain evidence="9">iAA917</strain>
    </source>
</reference>
<evidence type="ECO:0000256" key="2">
    <source>
        <dbReference type="ARBA" id="ARBA00022485"/>
    </source>
</evidence>
<dbReference type="PANTHER" id="PTHR43787">
    <property type="entry name" value="FEMO COFACTOR BIOSYNTHESIS PROTEIN NIFB-RELATED"/>
    <property type="match status" value="1"/>
</dbReference>